<feature type="transmembrane region" description="Helical" evidence="5">
    <location>
        <begin position="343"/>
        <end position="365"/>
    </location>
</feature>
<evidence type="ECO:0000313" key="6">
    <source>
        <dbReference type="EMBL" id="CAE7263377.1"/>
    </source>
</evidence>
<organism evidence="6 7">
    <name type="scientific">Symbiodinium pilosum</name>
    <name type="common">Dinoflagellate</name>
    <dbReference type="NCBI Taxonomy" id="2952"/>
    <lineage>
        <taxon>Eukaryota</taxon>
        <taxon>Sar</taxon>
        <taxon>Alveolata</taxon>
        <taxon>Dinophyceae</taxon>
        <taxon>Suessiales</taxon>
        <taxon>Symbiodiniaceae</taxon>
        <taxon>Symbiodinium</taxon>
    </lineage>
</organism>
<feature type="transmembrane region" description="Helical" evidence="5">
    <location>
        <begin position="96"/>
        <end position="118"/>
    </location>
</feature>
<evidence type="ECO:0000256" key="4">
    <source>
        <dbReference type="ARBA" id="ARBA00023136"/>
    </source>
</evidence>
<dbReference type="InterPro" id="IPR050186">
    <property type="entry name" value="TPT_transporter"/>
</dbReference>
<dbReference type="OrthoDB" id="430338at2759"/>
<feature type="transmembrane region" description="Helical" evidence="5">
    <location>
        <begin position="371"/>
        <end position="393"/>
    </location>
</feature>
<feature type="transmembrane region" description="Helical" evidence="5">
    <location>
        <begin position="307"/>
        <end position="331"/>
    </location>
</feature>
<feature type="transmembrane region" description="Helical" evidence="5">
    <location>
        <begin position="199"/>
        <end position="218"/>
    </location>
</feature>
<dbReference type="Proteomes" id="UP000649617">
    <property type="component" value="Unassembled WGS sequence"/>
</dbReference>
<evidence type="ECO:0000256" key="2">
    <source>
        <dbReference type="ARBA" id="ARBA00022692"/>
    </source>
</evidence>
<evidence type="ECO:0000256" key="3">
    <source>
        <dbReference type="ARBA" id="ARBA00022989"/>
    </source>
</evidence>
<name>A0A812MQ41_SYMPI</name>
<dbReference type="EMBL" id="CAJNIZ010008003">
    <property type="protein sequence ID" value="CAE7263377.1"/>
    <property type="molecule type" value="Genomic_DNA"/>
</dbReference>
<protein>
    <recommendedName>
        <fullName evidence="8">Sugar phosphate transporter domain-containing protein</fullName>
    </recommendedName>
</protein>
<feature type="transmembrane region" description="Helical" evidence="5">
    <location>
        <begin position="31"/>
        <end position="49"/>
    </location>
</feature>
<evidence type="ECO:0008006" key="8">
    <source>
        <dbReference type="Google" id="ProtNLM"/>
    </source>
</evidence>
<sequence>MRLAKSAGSLSLVQSASQVWSSGERVAGLGGMEAQMIILLGGVCGGAFLHVMNMPTVGMLSIYFGAQTGLGLYMKILLSDLPIAPELNVRGVPAPFLVTALQQLLTFVALSVVLLALLPTRWAYVPRPIQTGKEAGCVLIISLAFAANIGLNNLSLSLLPVSANMIIRSCIPLITWILQQLLGCFGLGGFPSSWGLSEFALLLSGLVCAIVSLLAQKSNTAISDGGGLEFILGVGICLLSDVAAAVNVLVVSYFGKSLEPPLNSFDTVLYMALPCTFFMLFVSLFASHPVEWAGFPQLTDLQVLKHVLSWNATALVWVILSGFLAAGYNCMSYSIVQRLSATTAGFAGNFNKAALILISICLGLERLPPGIWAVVMVAAVVGNILSFTGFSLLEQRGAPQAKSKS</sequence>
<reference evidence="6" key="1">
    <citation type="submission" date="2021-02" db="EMBL/GenBank/DDBJ databases">
        <authorList>
            <person name="Dougan E. K."/>
            <person name="Rhodes N."/>
            <person name="Thang M."/>
            <person name="Chan C."/>
        </authorList>
    </citation>
    <scope>NUCLEOTIDE SEQUENCE</scope>
</reference>
<gene>
    <name evidence="6" type="ORF">SPIL2461_LOCUS5603</name>
</gene>
<keyword evidence="2 5" id="KW-0812">Transmembrane</keyword>
<feature type="transmembrane region" description="Helical" evidence="5">
    <location>
        <begin position="267"/>
        <end position="287"/>
    </location>
</feature>
<dbReference type="GO" id="GO:0016020">
    <property type="term" value="C:membrane"/>
    <property type="evidence" value="ECO:0007669"/>
    <property type="project" value="UniProtKB-SubCell"/>
</dbReference>
<comment type="caution">
    <text evidence="6">The sequence shown here is derived from an EMBL/GenBank/DDBJ whole genome shotgun (WGS) entry which is preliminary data.</text>
</comment>
<evidence type="ECO:0000256" key="1">
    <source>
        <dbReference type="ARBA" id="ARBA00004141"/>
    </source>
</evidence>
<keyword evidence="3 5" id="KW-1133">Transmembrane helix</keyword>
<feature type="transmembrane region" description="Helical" evidence="5">
    <location>
        <begin position="165"/>
        <end position="187"/>
    </location>
</feature>
<accession>A0A812MQ41</accession>
<evidence type="ECO:0000313" key="7">
    <source>
        <dbReference type="Proteomes" id="UP000649617"/>
    </source>
</evidence>
<feature type="transmembrane region" description="Helical" evidence="5">
    <location>
        <begin position="138"/>
        <end position="159"/>
    </location>
</feature>
<keyword evidence="7" id="KW-1185">Reference proteome</keyword>
<evidence type="ECO:0000256" key="5">
    <source>
        <dbReference type="SAM" id="Phobius"/>
    </source>
</evidence>
<keyword evidence="4 5" id="KW-0472">Membrane</keyword>
<dbReference type="AlphaFoldDB" id="A0A812MQ41"/>
<dbReference type="PANTHER" id="PTHR11132">
    <property type="entry name" value="SOLUTE CARRIER FAMILY 35"/>
    <property type="match status" value="1"/>
</dbReference>
<comment type="subcellular location">
    <subcellularLocation>
        <location evidence="1">Membrane</location>
        <topology evidence="1">Multi-pass membrane protein</topology>
    </subcellularLocation>
</comment>
<proteinExistence type="predicted"/>
<feature type="transmembrane region" description="Helical" evidence="5">
    <location>
        <begin position="230"/>
        <end position="255"/>
    </location>
</feature>